<sequence>MIENNDFSNENKFNQRNIWLLLAILFFAGIFVLDRFFEISIKYRGTNPTAIQSSILDDSEIEKIVLPAEGIILPVKWGDLGKQMADAGVIDAEKLENLYKNREGFSDYEKNLLFGEDNGYLRIDSKNSNFILNLLWAFGLANKNLILETGPMNDPEYGGAGVFASTGGWTLAKGEAMDYYSRYDFILLTPEQQELVEEVSKNIYRPCCGNSTYFPDCNHGMAMLGLLELMASQGASEEEMYDIALRVNSYWFPSTYITIAKYFQKRGVSWDEVNPMDILGSAYSSASGYKQILEEIEPPKSGGGGGCGV</sequence>
<dbReference type="EMBL" id="MHQZ01000036">
    <property type="protein sequence ID" value="OHA13381.1"/>
    <property type="molecule type" value="Genomic_DNA"/>
</dbReference>
<name>A0A1G2LRF3_9BACT</name>
<organism evidence="2 3">
    <name type="scientific">Candidatus Tagabacteria bacterium RIFCSPLOWO2_01_FULL_39_11</name>
    <dbReference type="NCBI Taxonomy" id="1802295"/>
    <lineage>
        <taxon>Bacteria</taxon>
        <taxon>Candidatus Tagaibacteriota</taxon>
    </lineage>
</organism>
<evidence type="ECO:0000313" key="3">
    <source>
        <dbReference type="Proteomes" id="UP000178302"/>
    </source>
</evidence>
<evidence type="ECO:0000256" key="1">
    <source>
        <dbReference type="SAM" id="Phobius"/>
    </source>
</evidence>
<keyword evidence="1" id="KW-0472">Membrane</keyword>
<proteinExistence type="predicted"/>
<keyword evidence="1" id="KW-0812">Transmembrane</keyword>
<dbReference type="Proteomes" id="UP000178302">
    <property type="component" value="Unassembled WGS sequence"/>
</dbReference>
<comment type="caution">
    <text evidence="2">The sequence shown here is derived from an EMBL/GenBank/DDBJ whole genome shotgun (WGS) entry which is preliminary data.</text>
</comment>
<evidence type="ECO:0000313" key="2">
    <source>
        <dbReference type="EMBL" id="OHA13381.1"/>
    </source>
</evidence>
<accession>A0A1G2LRF3</accession>
<gene>
    <name evidence="2" type="ORF">A2909_01775</name>
</gene>
<reference evidence="2 3" key="1">
    <citation type="journal article" date="2016" name="Nat. Commun.">
        <title>Thousands of microbial genomes shed light on interconnected biogeochemical processes in an aquifer system.</title>
        <authorList>
            <person name="Anantharaman K."/>
            <person name="Brown C.T."/>
            <person name="Hug L.A."/>
            <person name="Sharon I."/>
            <person name="Castelle C.J."/>
            <person name="Probst A.J."/>
            <person name="Thomas B.C."/>
            <person name="Singh A."/>
            <person name="Wilkins M.J."/>
            <person name="Karaoz U."/>
            <person name="Brodie E.L."/>
            <person name="Williams K.H."/>
            <person name="Hubbard S.S."/>
            <person name="Banfield J.F."/>
        </authorList>
    </citation>
    <scope>NUCLEOTIDE SEQUENCE [LARGE SCALE GENOMIC DNA]</scope>
</reference>
<feature type="transmembrane region" description="Helical" evidence="1">
    <location>
        <begin position="18"/>
        <end position="37"/>
    </location>
</feature>
<keyword evidence="1" id="KW-1133">Transmembrane helix</keyword>
<dbReference type="AlphaFoldDB" id="A0A1G2LRF3"/>
<protein>
    <submittedName>
        <fullName evidence="2">Uncharacterized protein</fullName>
    </submittedName>
</protein>